<reference evidence="1" key="1">
    <citation type="submission" date="2023-04" db="EMBL/GenBank/DDBJ databases">
        <title>Chromosome-level genome of Chaenocephalus aceratus.</title>
        <authorList>
            <person name="Park H."/>
        </authorList>
    </citation>
    <scope>NUCLEOTIDE SEQUENCE</scope>
    <source>
        <strain evidence="1">DE</strain>
        <tissue evidence="1">Muscle</tissue>
    </source>
</reference>
<dbReference type="EMBL" id="JASDAP010000008">
    <property type="protein sequence ID" value="KAK1898459.1"/>
    <property type="molecule type" value="Genomic_DNA"/>
</dbReference>
<accession>A0AAD9FE53</accession>
<dbReference type="Proteomes" id="UP001228049">
    <property type="component" value="Unassembled WGS sequence"/>
</dbReference>
<comment type="caution">
    <text evidence="1">The sequence shown here is derived from an EMBL/GenBank/DDBJ whole genome shotgun (WGS) entry which is preliminary data.</text>
</comment>
<name>A0AAD9FE53_DISEL</name>
<feature type="non-terminal residue" evidence="1">
    <location>
        <position position="127"/>
    </location>
</feature>
<organism evidence="1 2">
    <name type="scientific">Dissostichus eleginoides</name>
    <name type="common">Patagonian toothfish</name>
    <name type="synonym">Dissostichus amissus</name>
    <dbReference type="NCBI Taxonomy" id="100907"/>
    <lineage>
        <taxon>Eukaryota</taxon>
        <taxon>Metazoa</taxon>
        <taxon>Chordata</taxon>
        <taxon>Craniata</taxon>
        <taxon>Vertebrata</taxon>
        <taxon>Euteleostomi</taxon>
        <taxon>Actinopterygii</taxon>
        <taxon>Neopterygii</taxon>
        <taxon>Teleostei</taxon>
        <taxon>Neoteleostei</taxon>
        <taxon>Acanthomorphata</taxon>
        <taxon>Eupercaria</taxon>
        <taxon>Perciformes</taxon>
        <taxon>Notothenioidei</taxon>
        <taxon>Nototheniidae</taxon>
        <taxon>Dissostichus</taxon>
    </lineage>
</organism>
<feature type="non-terminal residue" evidence="1">
    <location>
        <position position="1"/>
    </location>
</feature>
<evidence type="ECO:0000313" key="1">
    <source>
        <dbReference type="EMBL" id="KAK1898459.1"/>
    </source>
</evidence>
<proteinExistence type="predicted"/>
<sequence length="127" mass="14106">LCEAVLLFRCREDLRVDSMWDRYEHSPLQQDTSVCVLQVVVNIIGRWCVKPAVLVGTLKATSQIKDSSSDNLQGIQKKLHQLLGTCEIPDRSLSLVSIPYVRSSGASEAVNMSLSPGSDTWRQMEDG</sequence>
<keyword evidence="2" id="KW-1185">Reference proteome</keyword>
<gene>
    <name evidence="1" type="ORF">KUDE01_017983</name>
</gene>
<evidence type="ECO:0000313" key="2">
    <source>
        <dbReference type="Proteomes" id="UP001228049"/>
    </source>
</evidence>
<protein>
    <submittedName>
        <fullName evidence="1">Carboxy-S-adenosyl-L-methionine synthase</fullName>
    </submittedName>
</protein>
<dbReference type="AlphaFoldDB" id="A0AAD9FE53"/>